<feature type="domain" description="Acyl-CoA dehydrogenase/oxidase N-terminal" evidence="11">
    <location>
        <begin position="38"/>
        <end position="152"/>
    </location>
</feature>
<dbReference type="Pfam" id="PF02770">
    <property type="entry name" value="Acyl-CoA_dh_M"/>
    <property type="match status" value="1"/>
</dbReference>
<comment type="caution">
    <text evidence="12">The sequence shown here is derived from an EMBL/GenBank/DDBJ whole genome shotgun (WGS) entry which is preliminary data.</text>
</comment>
<comment type="similarity">
    <text evidence="2 7">Belongs to the acyl-CoA dehydrogenase family.</text>
</comment>
<dbReference type="EMBL" id="BAAAPU010000007">
    <property type="protein sequence ID" value="GAA1982840.1"/>
    <property type="molecule type" value="Genomic_DNA"/>
</dbReference>
<dbReference type="Gene3D" id="1.20.140.10">
    <property type="entry name" value="Butyryl-CoA Dehydrogenase, subunit A, domain 3"/>
    <property type="match status" value="1"/>
</dbReference>
<dbReference type="PROSITE" id="PS00073">
    <property type="entry name" value="ACYL_COA_DH_2"/>
    <property type="match status" value="1"/>
</dbReference>
<evidence type="ECO:0000256" key="8">
    <source>
        <dbReference type="SAM" id="MobiDB-lite"/>
    </source>
</evidence>
<gene>
    <name evidence="12" type="ORF">GCM10009817_25230</name>
</gene>
<dbReference type="PROSITE" id="PS00072">
    <property type="entry name" value="ACYL_COA_DH_1"/>
    <property type="match status" value="1"/>
</dbReference>
<dbReference type="RefSeq" id="WP_344062813.1">
    <property type="nucleotide sequence ID" value="NZ_BAAAPU010000007.1"/>
</dbReference>
<evidence type="ECO:0000256" key="1">
    <source>
        <dbReference type="ARBA" id="ARBA00001974"/>
    </source>
</evidence>
<evidence type="ECO:0000256" key="2">
    <source>
        <dbReference type="ARBA" id="ARBA00009347"/>
    </source>
</evidence>
<dbReference type="InterPro" id="IPR006089">
    <property type="entry name" value="Acyl-CoA_DH_CS"/>
</dbReference>
<comment type="cofactor">
    <cofactor evidence="1 7">
        <name>FAD</name>
        <dbReference type="ChEBI" id="CHEBI:57692"/>
    </cofactor>
</comment>
<sequence length="421" mass="47305">MPPADRERTAYAPLFDRADHTTAPDRTTKGPTMDFDLSAEEREIRDWVRTFVRKEIVPLEPQVLERERRNERGLTADELKSLQDKARSSGFFGIQTPESHGGMGQGAVVAALIEIELGRSFVPFRFAGEADNILFSATEEQQETYLRPTIEGTRRSCFAITEPGAGSDARAIRTSARREGDEWVINGEKTFITGGHEADFVMVFAVTDKQKGADGGVTCFLVDRDRGWTSTPIDTMGEWGPAALVFDDVRVPHSAILGEEGKGFELAMRWIGKGRYMLPARALGSCERLVEMGMEWARNRVTFGQPIAERQAIQWMVADSAVEIEALRWLVLTAAWQVDRGLDSRQSQSMAKLYGGVKANEIVDRVLQMHGGMGYTRELPVERWYRELRLLRIYEGTDEIQRRTIARNLLKGHVSVRGHLG</sequence>
<dbReference type="Pfam" id="PF02771">
    <property type="entry name" value="Acyl-CoA_dh_N"/>
    <property type="match status" value="1"/>
</dbReference>
<dbReference type="InterPro" id="IPR013786">
    <property type="entry name" value="AcylCoA_DH/ox_N"/>
</dbReference>
<evidence type="ECO:0000313" key="12">
    <source>
        <dbReference type="EMBL" id="GAA1982840.1"/>
    </source>
</evidence>
<evidence type="ECO:0000256" key="6">
    <source>
        <dbReference type="ARBA" id="ARBA00023002"/>
    </source>
</evidence>
<feature type="domain" description="Acyl-CoA dehydrogenase/oxidase C-terminal" evidence="9">
    <location>
        <begin position="261"/>
        <end position="410"/>
    </location>
</feature>
<keyword evidence="6 7" id="KW-0560">Oxidoreductase</keyword>
<accession>A0ABN2S9J1</accession>
<dbReference type="InterPro" id="IPR036250">
    <property type="entry name" value="AcylCo_DH-like_C"/>
</dbReference>
<evidence type="ECO:0000313" key="13">
    <source>
        <dbReference type="Proteomes" id="UP001500013"/>
    </source>
</evidence>
<proteinExistence type="inferred from homology"/>
<name>A0ABN2S9J1_9MICO</name>
<dbReference type="InterPro" id="IPR006091">
    <property type="entry name" value="Acyl-CoA_Oxase/DH_mid-dom"/>
</dbReference>
<evidence type="ECO:0000256" key="7">
    <source>
        <dbReference type="RuleBase" id="RU362125"/>
    </source>
</evidence>
<evidence type="ECO:0000256" key="5">
    <source>
        <dbReference type="ARBA" id="ARBA00022827"/>
    </source>
</evidence>
<dbReference type="InterPro" id="IPR009100">
    <property type="entry name" value="AcylCoA_DH/oxidase_NM_dom_sf"/>
</dbReference>
<feature type="region of interest" description="Disordered" evidence="8">
    <location>
        <begin position="1"/>
        <end position="33"/>
    </location>
</feature>
<feature type="domain" description="Acyl-CoA oxidase/dehydrogenase middle" evidence="10">
    <location>
        <begin position="157"/>
        <end position="249"/>
    </location>
</feature>
<organism evidence="12 13">
    <name type="scientific">Terrabacter lapilli</name>
    <dbReference type="NCBI Taxonomy" id="436231"/>
    <lineage>
        <taxon>Bacteria</taxon>
        <taxon>Bacillati</taxon>
        <taxon>Actinomycetota</taxon>
        <taxon>Actinomycetes</taxon>
        <taxon>Micrococcales</taxon>
        <taxon>Intrasporangiaceae</taxon>
        <taxon>Terrabacter</taxon>
    </lineage>
</organism>
<dbReference type="Gene3D" id="1.10.540.10">
    <property type="entry name" value="Acyl-CoA dehydrogenase/oxidase, N-terminal domain"/>
    <property type="match status" value="1"/>
</dbReference>
<dbReference type="Gene3D" id="2.40.110.10">
    <property type="entry name" value="Butyryl-CoA Dehydrogenase, subunit A, domain 2"/>
    <property type="match status" value="1"/>
</dbReference>
<dbReference type="PANTHER" id="PTHR48083:SF2">
    <property type="entry name" value="MEDIUM-CHAIN SPECIFIC ACYL-COA DEHYDROGENASE, MITOCHONDRIAL"/>
    <property type="match status" value="1"/>
</dbReference>
<protein>
    <recommendedName>
        <fullName evidence="3">Medium-chain specific acyl-CoA dehydrogenase, mitochondrial</fullName>
    </recommendedName>
</protein>
<keyword evidence="5 7" id="KW-0274">FAD</keyword>
<dbReference type="SUPFAM" id="SSF56645">
    <property type="entry name" value="Acyl-CoA dehydrogenase NM domain-like"/>
    <property type="match status" value="1"/>
</dbReference>
<dbReference type="PANTHER" id="PTHR48083">
    <property type="entry name" value="MEDIUM-CHAIN SPECIFIC ACYL-COA DEHYDROGENASE, MITOCHONDRIAL-RELATED"/>
    <property type="match status" value="1"/>
</dbReference>
<dbReference type="InterPro" id="IPR009075">
    <property type="entry name" value="AcylCo_DH/oxidase_C"/>
</dbReference>
<evidence type="ECO:0000259" key="11">
    <source>
        <dbReference type="Pfam" id="PF02771"/>
    </source>
</evidence>
<keyword evidence="13" id="KW-1185">Reference proteome</keyword>
<dbReference type="SUPFAM" id="SSF47203">
    <property type="entry name" value="Acyl-CoA dehydrogenase C-terminal domain-like"/>
    <property type="match status" value="1"/>
</dbReference>
<reference evidence="12 13" key="1">
    <citation type="journal article" date="2019" name="Int. J. Syst. Evol. Microbiol.">
        <title>The Global Catalogue of Microorganisms (GCM) 10K type strain sequencing project: providing services to taxonomists for standard genome sequencing and annotation.</title>
        <authorList>
            <consortium name="The Broad Institute Genomics Platform"/>
            <consortium name="The Broad Institute Genome Sequencing Center for Infectious Disease"/>
            <person name="Wu L."/>
            <person name="Ma J."/>
        </authorList>
    </citation>
    <scope>NUCLEOTIDE SEQUENCE [LARGE SCALE GENOMIC DNA]</scope>
    <source>
        <strain evidence="12 13">JCM 15628</strain>
    </source>
</reference>
<evidence type="ECO:0000259" key="9">
    <source>
        <dbReference type="Pfam" id="PF00441"/>
    </source>
</evidence>
<evidence type="ECO:0000256" key="4">
    <source>
        <dbReference type="ARBA" id="ARBA00022630"/>
    </source>
</evidence>
<dbReference type="InterPro" id="IPR037069">
    <property type="entry name" value="AcylCoA_DH/ox_N_sf"/>
</dbReference>
<keyword evidence="4 7" id="KW-0285">Flavoprotein</keyword>
<evidence type="ECO:0000256" key="3">
    <source>
        <dbReference type="ARBA" id="ARBA00019125"/>
    </source>
</evidence>
<dbReference type="Pfam" id="PF00441">
    <property type="entry name" value="Acyl-CoA_dh_1"/>
    <property type="match status" value="1"/>
</dbReference>
<dbReference type="InterPro" id="IPR046373">
    <property type="entry name" value="Acyl-CoA_Oxase/DH_mid-dom_sf"/>
</dbReference>
<evidence type="ECO:0000259" key="10">
    <source>
        <dbReference type="Pfam" id="PF02770"/>
    </source>
</evidence>
<dbReference type="InterPro" id="IPR050741">
    <property type="entry name" value="Acyl-CoA_dehydrogenase"/>
</dbReference>
<feature type="compositionally biased region" description="Basic and acidic residues" evidence="8">
    <location>
        <begin position="16"/>
        <end position="28"/>
    </location>
</feature>
<dbReference type="Proteomes" id="UP001500013">
    <property type="component" value="Unassembled WGS sequence"/>
</dbReference>